<dbReference type="Proteomes" id="UP000765509">
    <property type="component" value="Unassembled WGS sequence"/>
</dbReference>
<feature type="compositionally biased region" description="Basic and acidic residues" evidence="1">
    <location>
        <begin position="12"/>
        <end position="25"/>
    </location>
</feature>
<dbReference type="EMBL" id="AVOT02002513">
    <property type="protein sequence ID" value="MBW0470679.1"/>
    <property type="molecule type" value="Genomic_DNA"/>
</dbReference>
<proteinExistence type="predicted"/>
<gene>
    <name evidence="2" type="ORF">O181_010394</name>
</gene>
<reference evidence="2" key="1">
    <citation type="submission" date="2021-03" db="EMBL/GenBank/DDBJ databases">
        <title>Draft genome sequence of rust myrtle Austropuccinia psidii MF-1, a brazilian biotype.</title>
        <authorList>
            <person name="Quecine M.C."/>
            <person name="Pachon D.M.R."/>
            <person name="Bonatelli M.L."/>
            <person name="Correr F.H."/>
            <person name="Franceschini L.M."/>
            <person name="Leite T.F."/>
            <person name="Margarido G.R.A."/>
            <person name="Almeida C.A."/>
            <person name="Ferrarezi J.A."/>
            <person name="Labate C.A."/>
        </authorList>
    </citation>
    <scope>NUCLEOTIDE SEQUENCE</scope>
    <source>
        <strain evidence="2">MF-1</strain>
    </source>
</reference>
<evidence type="ECO:0000256" key="1">
    <source>
        <dbReference type="SAM" id="MobiDB-lite"/>
    </source>
</evidence>
<dbReference type="AlphaFoldDB" id="A0A9Q3GKT0"/>
<comment type="caution">
    <text evidence="2">The sequence shown here is derived from an EMBL/GenBank/DDBJ whole genome shotgun (WGS) entry which is preliminary data.</text>
</comment>
<accession>A0A9Q3GKT0</accession>
<keyword evidence="3" id="KW-1185">Reference proteome</keyword>
<protein>
    <submittedName>
        <fullName evidence="2">Uncharacterized protein</fullName>
    </submittedName>
</protein>
<name>A0A9Q3GKT0_9BASI</name>
<organism evidence="2 3">
    <name type="scientific">Austropuccinia psidii MF-1</name>
    <dbReference type="NCBI Taxonomy" id="1389203"/>
    <lineage>
        <taxon>Eukaryota</taxon>
        <taxon>Fungi</taxon>
        <taxon>Dikarya</taxon>
        <taxon>Basidiomycota</taxon>
        <taxon>Pucciniomycotina</taxon>
        <taxon>Pucciniomycetes</taxon>
        <taxon>Pucciniales</taxon>
        <taxon>Sphaerophragmiaceae</taxon>
        <taxon>Austropuccinia</taxon>
    </lineage>
</organism>
<sequence length="165" mass="18844">MKPQPQGYSLDDPYHQEDIKPEALLENKAGSPSQFQDGNDMSYSEMEDLKQLPEAFSLPKSSGRGEYDHMELIDYIDGLFIDVQSIPNYWMTARLNTAFKGHASIWYTEMKKIHGGRVRLSKGTAMVLRYGKRPCHLKMTSTLCTKFHMRGVSDSIKDLKPLIPK</sequence>
<evidence type="ECO:0000313" key="3">
    <source>
        <dbReference type="Proteomes" id="UP000765509"/>
    </source>
</evidence>
<evidence type="ECO:0000313" key="2">
    <source>
        <dbReference type="EMBL" id="MBW0470679.1"/>
    </source>
</evidence>
<feature type="region of interest" description="Disordered" evidence="1">
    <location>
        <begin position="1"/>
        <end position="41"/>
    </location>
</feature>
<feature type="compositionally biased region" description="Polar residues" evidence="1">
    <location>
        <begin position="30"/>
        <end position="41"/>
    </location>
</feature>